<evidence type="ECO:0000313" key="3">
    <source>
        <dbReference type="EnsemblMetazoa" id="ISCW021510-PA"/>
    </source>
</evidence>
<evidence type="ECO:0000313" key="2">
    <source>
        <dbReference type="EMBL" id="EEC15392.1"/>
    </source>
</evidence>
<dbReference type="EMBL" id="ABJB010459543">
    <property type="status" value="NOT_ANNOTATED_CDS"/>
    <property type="molecule type" value="Genomic_DNA"/>
</dbReference>
<reference evidence="3" key="2">
    <citation type="submission" date="2020-05" db="UniProtKB">
        <authorList>
            <consortium name="EnsemblMetazoa"/>
        </authorList>
    </citation>
    <scope>IDENTIFICATION</scope>
    <source>
        <strain evidence="3">wikel</strain>
    </source>
</reference>
<dbReference type="VEuPathDB" id="VectorBase:ISCW021510"/>
<feature type="compositionally biased region" description="Basic residues" evidence="1">
    <location>
        <begin position="90"/>
        <end position="107"/>
    </location>
</feature>
<accession>B7Q970</accession>
<dbReference type="PaxDb" id="6945-B7Q970"/>
<reference evidence="2 4" key="1">
    <citation type="submission" date="2008-03" db="EMBL/GenBank/DDBJ databases">
        <title>Annotation of Ixodes scapularis.</title>
        <authorList>
            <consortium name="Ixodes scapularis Genome Project Consortium"/>
            <person name="Caler E."/>
            <person name="Hannick L.I."/>
            <person name="Bidwell S."/>
            <person name="Joardar V."/>
            <person name="Thiagarajan M."/>
            <person name="Amedeo P."/>
            <person name="Galinsky K.J."/>
            <person name="Schobel S."/>
            <person name="Inman J."/>
            <person name="Hostetler J."/>
            <person name="Miller J."/>
            <person name="Hammond M."/>
            <person name="Megy K."/>
            <person name="Lawson D."/>
            <person name="Kodira C."/>
            <person name="Sutton G."/>
            <person name="Meyer J."/>
            <person name="Hill C.A."/>
            <person name="Birren B."/>
            <person name="Nene V."/>
            <person name="Collins F."/>
            <person name="Alarcon-Chaidez F."/>
            <person name="Wikel S."/>
            <person name="Strausberg R."/>
        </authorList>
    </citation>
    <scope>NUCLEOTIDE SEQUENCE [LARGE SCALE GENOMIC DNA]</scope>
    <source>
        <strain evidence="4">Wikel</strain>
        <strain evidence="2">Wikel colony</strain>
    </source>
</reference>
<dbReference type="Proteomes" id="UP000001555">
    <property type="component" value="Unassembled WGS sequence"/>
</dbReference>
<keyword evidence="4" id="KW-1185">Reference proteome</keyword>
<protein>
    <submittedName>
        <fullName evidence="2 3">Uncharacterized protein</fullName>
    </submittedName>
</protein>
<proteinExistence type="predicted"/>
<dbReference type="VEuPathDB" id="VectorBase:ISCI021510"/>
<evidence type="ECO:0000313" key="4">
    <source>
        <dbReference type="Proteomes" id="UP000001555"/>
    </source>
</evidence>
<dbReference type="AlphaFoldDB" id="B7Q970"/>
<name>B7Q970_IXOSC</name>
<dbReference type="EnsemblMetazoa" id="ISCW021510-RA">
    <property type="protein sequence ID" value="ISCW021510-PA"/>
    <property type="gene ID" value="ISCW021510"/>
</dbReference>
<feature type="region of interest" description="Disordered" evidence="1">
    <location>
        <begin position="87"/>
        <end position="135"/>
    </location>
</feature>
<dbReference type="EMBL" id="DS887676">
    <property type="protein sequence ID" value="EEC15392.1"/>
    <property type="molecule type" value="Genomic_DNA"/>
</dbReference>
<evidence type="ECO:0000256" key="1">
    <source>
        <dbReference type="SAM" id="MobiDB-lite"/>
    </source>
</evidence>
<organism>
    <name type="scientific">Ixodes scapularis</name>
    <name type="common">Black-legged tick</name>
    <name type="synonym">Deer tick</name>
    <dbReference type="NCBI Taxonomy" id="6945"/>
    <lineage>
        <taxon>Eukaryota</taxon>
        <taxon>Metazoa</taxon>
        <taxon>Ecdysozoa</taxon>
        <taxon>Arthropoda</taxon>
        <taxon>Chelicerata</taxon>
        <taxon>Arachnida</taxon>
        <taxon>Acari</taxon>
        <taxon>Parasitiformes</taxon>
        <taxon>Ixodida</taxon>
        <taxon>Ixodoidea</taxon>
        <taxon>Ixodidae</taxon>
        <taxon>Ixodinae</taxon>
        <taxon>Ixodes</taxon>
    </lineage>
</organism>
<dbReference type="InParanoid" id="B7Q970"/>
<dbReference type="HOGENOM" id="CLU_1888059_0_0_1"/>
<gene>
    <name evidence="2" type="ORF">IscW_ISCW021510</name>
</gene>
<sequence length="135" mass="14678">MSVSPPVWGSPPNVGSMEMLLNSKDRVNTEELYQKPNPTSESLIIIGLLVGVLLVPSQREIPAAGPYVISTNKKALANKTAVPTVVFTQTRRRSHGQTRAPSTRKARHGVDDGFTFTEGPDKDTMTTIEETDVTT</sequence>